<accession>A0A915DWT4</accession>
<dbReference type="WBParaSite" id="jg23787">
    <property type="protein sequence ID" value="jg23787"/>
    <property type="gene ID" value="jg23787"/>
</dbReference>
<feature type="compositionally biased region" description="Basic and acidic residues" evidence="1">
    <location>
        <begin position="269"/>
        <end position="282"/>
    </location>
</feature>
<feature type="compositionally biased region" description="Basic and acidic residues" evidence="1">
    <location>
        <begin position="50"/>
        <end position="72"/>
    </location>
</feature>
<evidence type="ECO:0000313" key="3">
    <source>
        <dbReference type="WBParaSite" id="jg23787"/>
    </source>
</evidence>
<name>A0A915DWT4_9BILA</name>
<protein>
    <submittedName>
        <fullName evidence="3">Uncharacterized protein</fullName>
    </submittedName>
</protein>
<dbReference type="AlphaFoldDB" id="A0A915DWT4"/>
<dbReference type="Proteomes" id="UP000887574">
    <property type="component" value="Unplaced"/>
</dbReference>
<feature type="region of interest" description="Disordered" evidence="1">
    <location>
        <begin position="1"/>
        <end position="77"/>
    </location>
</feature>
<feature type="compositionally biased region" description="Low complexity" evidence="1">
    <location>
        <begin position="1"/>
        <end position="14"/>
    </location>
</feature>
<reference evidence="3" key="1">
    <citation type="submission" date="2022-11" db="UniProtKB">
        <authorList>
            <consortium name="WormBaseParasite"/>
        </authorList>
    </citation>
    <scope>IDENTIFICATION</scope>
</reference>
<feature type="compositionally biased region" description="Acidic residues" evidence="1">
    <location>
        <begin position="283"/>
        <end position="293"/>
    </location>
</feature>
<feature type="region of interest" description="Disordered" evidence="1">
    <location>
        <begin position="226"/>
        <end position="307"/>
    </location>
</feature>
<evidence type="ECO:0000256" key="1">
    <source>
        <dbReference type="SAM" id="MobiDB-lite"/>
    </source>
</evidence>
<feature type="compositionally biased region" description="Basic and acidic residues" evidence="1">
    <location>
        <begin position="230"/>
        <end position="241"/>
    </location>
</feature>
<sequence length="307" mass="34387">MMSNTESSPSSQSSRTRGKRIGGSKRGPIWDHYDEVTTDANRQSVMHCQECSKEKEQPANKLGNSRDDDQPKSKKSRIQDALTDVLAIPAYSINMFLHPVVRKFFTIMNPKIEVDWQPSDQSESSASREGSVLDCQLREIDEDEKQKRHEENGVHSGAEIWIGDILKQGIAVQAASKTPIDALKYWSNFLGSKENSDPEWNTLKFSEEFEFLVKKEERLQSICNSSGAKTEYEASSDKECSDNDSESEYSESEQSEEKLEGAELSCDSESEKLEKSALKVDTAESEDSPDEEDKVCSGSAPICEIKS</sequence>
<feature type="compositionally biased region" description="Acidic residues" evidence="1">
    <location>
        <begin position="242"/>
        <end position="254"/>
    </location>
</feature>
<evidence type="ECO:0000313" key="2">
    <source>
        <dbReference type="Proteomes" id="UP000887574"/>
    </source>
</evidence>
<keyword evidence="2" id="KW-1185">Reference proteome</keyword>
<proteinExistence type="predicted"/>
<organism evidence="2 3">
    <name type="scientific">Ditylenchus dipsaci</name>
    <dbReference type="NCBI Taxonomy" id="166011"/>
    <lineage>
        <taxon>Eukaryota</taxon>
        <taxon>Metazoa</taxon>
        <taxon>Ecdysozoa</taxon>
        <taxon>Nematoda</taxon>
        <taxon>Chromadorea</taxon>
        <taxon>Rhabditida</taxon>
        <taxon>Tylenchina</taxon>
        <taxon>Tylenchomorpha</taxon>
        <taxon>Sphaerularioidea</taxon>
        <taxon>Anguinidae</taxon>
        <taxon>Anguininae</taxon>
        <taxon>Ditylenchus</taxon>
    </lineage>
</organism>